<keyword evidence="1" id="KW-0479">Metal-binding</keyword>
<keyword evidence="3" id="KW-0805">Transcription regulation</keyword>
<evidence type="ECO:0000259" key="7">
    <source>
        <dbReference type="PROSITE" id="PS50048"/>
    </source>
</evidence>
<name>A0A1S7ULS3_ROSNE</name>
<dbReference type="PROSITE" id="PS00463">
    <property type="entry name" value="ZN2_CY6_FUNGAL_1"/>
    <property type="match status" value="1"/>
</dbReference>
<dbReference type="SUPFAM" id="SSF57701">
    <property type="entry name" value="Zn2/Cys6 DNA-binding domain"/>
    <property type="match status" value="1"/>
</dbReference>
<dbReference type="AlphaFoldDB" id="A0A1S7ULS3"/>
<dbReference type="InterPro" id="IPR013087">
    <property type="entry name" value="Znf_C2H2_type"/>
</dbReference>
<sequence length="431" mass="48738">MSAADTPMANDGDGSNSIYFCDLCNKPITSESAFKRHMVYCRRTFGQPKKRKRSCKQCHRSKSKCSFEPQCSRCISKGLICEYEKPATPSASNETSRDTQDVSTPEMSGSSPSDSISSPIRPFIVPPGIEMLKTTSGLQVFPTPLSVMDLRTDPAHQTSALFLLDIIRGVPHMTSRRETFPAFLHGQWHMPELPLTFANCTRISQLYLARRASPQGRELFYTALNEERTRLMHILPAEATQELLACLVMQIIYTLFAVFENEMPQTTPVPELEVTESDIQRVTCTARRCFTFDAYSPFDIDKIGDPNETWEEFIYAESRRRCALFWFTVSRVIDLKYGSRCPPVVGFRGLALPAPDTLWRARRREEWEAARVDWWANSQGPFHENSLRTLGDLIDARTCASSDPGRALQIGNWLRSCDNLGLVLMVASTMV</sequence>
<gene>
    <name evidence="8" type="ORF">SAMD00023353_0602070</name>
</gene>
<protein>
    <submittedName>
        <fullName evidence="8">Putative c6 finger domain protein</fullName>
    </submittedName>
</protein>
<dbReference type="PANTHER" id="PTHR47660:SF3">
    <property type="entry name" value="FINGER DOMAIN PROTEIN, PUTATIVE (AFU_ORTHOLOGUE AFUA_4G03310)-RELATED"/>
    <property type="match status" value="1"/>
</dbReference>
<dbReference type="Proteomes" id="UP000054516">
    <property type="component" value="Unassembled WGS sequence"/>
</dbReference>
<dbReference type="InterPro" id="IPR036864">
    <property type="entry name" value="Zn2-C6_fun-type_DNA-bd_sf"/>
</dbReference>
<proteinExistence type="predicted"/>
<evidence type="ECO:0000256" key="1">
    <source>
        <dbReference type="ARBA" id="ARBA00022723"/>
    </source>
</evidence>
<dbReference type="Pfam" id="PF12874">
    <property type="entry name" value="zf-met"/>
    <property type="match status" value="1"/>
</dbReference>
<organism evidence="8">
    <name type="scientific">Rosellinia necatrix</name>
    <name type="common">White root-rot fungus</name>
    <dbReference type="NCBI Taxonomy" id="77044"/>
    <lineage>
        <taxon>Eukaryota</taxon>
        <taxon>Fungi</taxon>
        <taxon>Dikarya</taxon>
        <taxon>Ascomycota</taxon>
        <taxon>Pezizomycotina</taxon>
        <taxon>Sordariomycetes</taxon>
        <taxon>Xylariomycetidae</taxon>
        <taxon>Xylariales</taxon>
        <taxon>Xylariaceae</taxon>
        <taxon>Rosellinia</taxon>
    </lineage>
</organism>
<dbReference type="OrthoDB" id="5423818at2759"/>
<dbReference type="PROSITE" id="PS50048">
    <property type="entry name" value="ZN2_CY6_FUNGAL_2"/>
    <property type="match status" value="1"/>
</dbReference>
<feature type="domain" description="Zn(2)-C6 fungal-type" evidence="7">
    <location>
        <begin position="54"/>
        <end position="83"/>
    </location>
</feature>
<dbReference type="GO" id="GO:0008270">
    <property type="term" value="F:zinc ion binding"/>
    <property type="evidence" value="ECO:0007669"/>
    <property type="project" value="InterPro"/>
</dbReference>
<accession>A0A1S7ULS3</accession>
<dbReference type="CDD" id="cd00067">
    <property type="entry name" value="GAL4"/>
    <property type="match status" value="1"/>
</dbReference>
<evidence type="ECO:0000256" key="6">
    <source>
        <dbReference type="SAM" id="MobiDB-lite"/>
    </source>
</evidence>
<evidence type="ECO:0000313" key="9">
    <source>
        <dbReference type="Proteomes" id="UP000054516"/>
    </source>
</evidence>
<reference evidence="8" key="1">
    <citation type="submission" date="2016-03" db="EMBL/GenBank/DDBJ databases">
        <title>Draft genome sequence of Rosellinia necatrix.</title>
        <authorList>
            <person name="Kanematsu S."/>
        </authorList>
    </citation>
    <scope>NUCLEOTIDE SEQUENCE [LARGE SCALE GENOMIC DNA]</scope>
    <source>
        <strain evidence="8">W97</strain>
    </source>
</reference>
<dbReference type="STRING" id="77044.A0A1S7ULS3"/>
<feature type="region of interest" description="Disordered" evidence="6">
    <location>
        <begin position="86"/>
        <end position="119"/>
    </location>
</feature>
<evidence type="ECO:0000256" key="5">
    <source>
        <dbReference type="ARBA" id="ARBA00023242"/>
    </source>
</evidence>
<keyword evidence="2" id="KW-0862">Zinc</keyword>
<dbReference type="GO" id="GO:0000981">
    <property type="term" value="F:DNA-binding transcription factor activity, RNA polymerase II-specific"/>
    <property type="evidence" value="ECO:0007669"/>
    <property type="project" value="InterPro"/>
</dbReference>
<dbReference type="PANTHER" id="PTHR47660">
    <property type="entry name" value="TRANSCRIPTION FACTOR WITH C2H2 AND ZN(2)-CYS(6) DNA BINDING DOMAIN (EUROFUNG)-RELATED-RELATED"/>
    <property type="match status" value="1"/>
</dbReference>
<evidence type="ECO:0000256" key="3">
    <source>
        <dbReference type="ARBA" id="ARBA00023015"/>
    </source>
</evidence>
<keyword evidence="4" id="KW-0804">Transcription</keyword>
<feature type="compositionally biased region" description="Low complexity" evidence="6">
    <location>
        <begin position="103"/>
        <end position="119"/>
    </location>
</feature>
<dbReference type="OMA" id="AKTKCCY"/>
<evidence type="ECO:0000256" key="4">
    <source>
        <dbReference type="ARBA" id="ARBA00023163"/>
    </source>
</evidence>
<keyword evidence="9" id="KW-1185">Reference proteome</keyword>
<dbReference type="InterPro" id="IPR001138">
    <property type="entry name" value="Zn2Cys6_DnaBD"/>
</dbReference>
<dbReference type="SMART" id="SM00066">
    <property type="entry name" value="GAL4"/>
    <property type="match status" value="1"/>
</dbReference>
<keyword evidence="5" id="KW-0539">Nucleus</keyword>
<dbReference type="Pfam" id="PF00172">
    <property type="entry name" value="Zn_clus"/>
    <property type="match status" value="1"/>
</dbReference>
<dbReference type="Gene3D" id="4.10.240.10">
    <property type="entry name" value="Zn(2)-C6 fungal-type DNA-binding domain"/>
    <property type="match status" value="1"/>
</dbReference>
<evidence type="ECO:0000313" key="8">
    <source>
        <dbReference type="EMBL" id="GAP84021.2"/>
    </source>
</evidence>
<evidence type="ECO:0000256" key="2">
    <source>
        <dbReference type="ARBA" id="ARBA00022833"/>
    </source>
</evidence>
<dbReference type="EMBL" id="DF977451">
    <property type="protein sequence ID" value="GAP84021.2"/>
    <property type="molecule type" value="Genomic_DNA"/>
</dbReference>